<comment type="subcellular location">
    <subcellularLocation>
        <location evidence="2">Cell membrane</location>
        <topology evidence="2">Multi-pass membrane protein</topology>
    </subcellularLocation>
    <subcellularLocation>
        <location evidence="1">Recycling endosome membrane</location>
        <topology evidence="1">Multi-pass membrane protein</topology>
    </subcellularLocation>
</comment>
<dbReference type="InterPro" id="IPR018422">
    <property type="entry name" value="Cation/H_exchanger_CPA1"/>
</dbReference>
<comment type="similarity">
    <text evidence="3">Belongs to the monovalent cation:proton antiporter 1 (CPA1) transporter (TC 2.A.36) family.</text>
</comment>
<dbReference type="Proteomes" id="UP000261620">
    <property type="component" value="Unplaced"/>
</dbReference>
<dbReference type="GO" id="GO:0005886">
    <property type="term" value="C:plasma membrane"/>
    <property type="evidence" value="ECO:0007669"/>
    <property type="project" value="UniProtKB-SubCell"/>
</dbReference>
<proteinExistence type="inferred from homology"/>
<dbReference type="InterPro" id="IPR006153">
    <property type="entry name" value="Cation/H_exchanger_TM"/>
</dbReference>
<keyword evidence="16" id="KW-1185">Reference proteome</keyword>
<dbReference type="PRINTS" id="PR01088">
    <property type="entry name" value="NAHEXCHNGR6"/>
</dbReference>
<keyword evidence="7" id="KW-0967">Endosome</keyword>
<evidence type="ECO:0000256" key="9">
    <source>
        <dbReference type="ARBA" id="ARBA00023053"/>
    </source>
</evidence>
<keyword evidence="9" id="KW-0915">Sodium</keyword>
<evidence type="ECO:0000256" key="4">
    <source>
        <dbReference type="ARBA" id="ARBA00022448"/>
    </source>
</evidence>
<keyword evidence="12" id="KW-0739">Sodium transport</keyword>
<dbReference type="InterPro" id="IPR004709">
    <property type="entry name" value="NaH_exchanger"/>
</dbReference>
<dbReference type="GO" id="GO:0015386">
    <property type="term" value="F:potassium:proton antiporter activity"/>
    <property type="evidence" value="ECO:0007669"/>
    <property type="project" value="TreeGrafter"/>
</dbReference>
<dbReference type="GO" id="GO:0055038">
    <property type="term" value="C:recycling endosome membrane"/>
    <property type="evidence" value="ECO:0007669"/>
    <property type="project" value="UniProtKB-SubCell"/>
</dbReference>
<evidence type="ECO:0000256" key="8">
    <source>
        <dbReference type="ARBA" id="ARBA00022989"/>
    </source>
</evidence>
<evidence type="ECO:0000256" key="5">
    <source>
        <dbReference type="ARBA" id="ARBA00022475"/>
    </source>
</evidence>
<feature type="transmembrane region" description="Helical" evidence="13">
    <location>
        <begin position="129"/>
        <end position="146"/>
    </location>
</feature>
<dbReference type="Pfam" id="PF00999">
    <property type="entry name" value="Na_H_Exchanger"/>
    <property type="match status" value="1"/>
</dbReference>
<keyword evidence="6 13" id="KW-0812">Transmembrane</keyword>
<organism evidence="15 16">
    <name type="scientific">Mola mola</name>
    <name type="common">Ocean sunfish</name>
    <name type="synonym">Tetraodon mola</name>
    <dbReference type="NCBI Taxonomy" id="94237"/>
    <lineage>
        <taxon>Eukaryota</taxon>
        <taxon>Metazoa</taxon>
        <taxon>Chordata</taxon>
        <taxon>Craniata</taxon>
        <taxon>Vertebrata</taxon>
        <taxon>Euteleostomi</taxon>
        <taxon>Actinopterygii</taxon>
        <taxon>Neopterygii</taxon>
        <taxon>Teleostei</taxon>
        <taxon>Neoteleostei</taxon>
        <taxon>Acanthomorphata</taxon>
        <taxon>Eupercaria</taxon>
        <taxon>Tetraodontiformes</taxon>
        <taxon>Molidae</taxon>
        <taxon>Mola</taxon>
    </lineage>
</organism>
<feature type="transmembrane region" description="Helical" evidence="13">
    <location>
        <begin position="158"/>
        <end position="180"/>
    </location>
</feature>
<dbReference type="GO" id="GO:0098719">
    <property type="term" value="P:sodium ion import across plasma membrane"/>
    <property type="evidence" value="ECO:0007669"/>
    <property type="project" value="TreeGrafter"/>
</dbReference>
<dbReference type="Ensembl" id="ENSMMOT00000007615.1">
    <property type="protein sequence ID" value="ENSMMOP00000007473.1"/>
    <property type="gene ID" value="ENSMMOG00000004494.1"/>
</dbReference>
<evidence type="ECO:0000256" key="1">
    <source>
        <dbReference type="ARBA" id="ARBA00004195"/>
    </source>
</evidence>
<evidence type="ECO:0000256" key="13">
    <source>
        <dbReference type="SAM" id="Phobius"/>
    </source>
</evidence>
<evidence type="ECO:0000256" key="7">
    <source>
        <dbReference type="ARBA" id="ARBA00022753"/>
    </source>
</evidence>
<keyword evidence="8 13" id="KW-1133">Transmembrane helix</keyword>
<dbReference type="AlphaFoldDB" id="A0A3Q3W0M1"/>
<dbReference type="GO" id="GO:0015385">
    <property type="term" value="F:sodium:proton antiporter activity"/>
    <property type="evidence" value="ECO:0007669"/>
    <property type="project" value="InterPro"/>
</dbReference>
<evidence type="ECO:0000256" key="12">
    <source>
        <dbReference type="ARBA" id="ARBA00023201"/>
    </source>
</evidence>
<keyword evidence="11 13" id="KW-0472">Membrane</keyword>
<evidence type="ECO:0000313" key="15">
    <source>
        <dbReference type="Ensembl" id="ENSMMOP00000007473.1"/>
    </source>
</evidence>
<evidence type="ECO:0000256" key="3">
    <source>
        <dbReference type="ARBA" id="ARBA00007367"/>
    </source>
</evidence>
<evidence type="ECO:0000256" key="11">
    <source>
        <dbReference type="ARBA" id="ARBA00023136"/>
    </source>
</evidence>
<dbReference type="GO" id="GO:0051453">
    <property type="term" value="P:regulation of intracellular pH"/>
    <property type="evidence" value="ECO:0007669"/>
    <property type="project" value="TreeGrafter"/>
</dbReference>
<evidence type="ECO:0000256" key="2">
    <source>
        <dbReference type="ARBA" id="ARBA00004651"/>
    </source>
</evidence>
<reference evidence="15" key="1">
    <citation type="submission" date="2025-08" db="UniProtKB">
        <authorList>
            <consortium name="Ensembl"/>
        </authorList>
    </citation>
    <scope>IDENTIFICATION</scope>
</reference>
<feature type="transmembrane region" description="Helical" evidence="13">
    <location>
        <begin position="263"/>
        <end position="286"/>
    </location>
</feature>
<evidence type="ECO:0000259" key="14">
    <source>
        <dbReference type="Pfam" id="PF00999"/>
    </source>
</evidence>
<reference evidence="15" key="2">
    <citation type="submission" date="2025-09" db="UniProtKB">
        <authorList>
            <consortium name="Ensembl"/>
        </authorList>
    </citation>
    <scope>IDENTIFICATION</scope>
</reference>
<feature type="transmembrane region" description="Helical" evidence="13">
    <location>
        <begin position="298"/>
        <end position="326"/>
    </location>
</feature>
<feature type="transmembrane region" description="Helical" evidence="13">
    <location>
        <begin position="92"/>
        <end position="109"/>
    </location>
</feature>
<dbReference type="PANTHER" id="PTHR10110">
    <property type="entry name" value="SODIUM/HYDROGEN EXCHANGER"/>
    <property type="match status" value="1"/>
</dbReference>
<sequence>LEKQLSISEWTLYPPLGDHRYYHQAQLKAWKKASLDSSASLVFTAVGLALISILSVWKLKQFKYRFAHETGGAMFYGKYTSWTHKTKGKVELSYYLIIFIIIYNQSPPTGALSPTQALCLLQENFDPQVLFNLFLPPIIFHGAYTLNQKRFMRNLGSVLTFAFLGTLISCLIIGACVYGFTRLMVMLGQAADGDFFLTDCLLFGAIISATDPVVDLLTELSVDLDLHTLLFGESVLNDAMAIVLTHSITTYSQMGPGHSFDPLAFFISVGYFLGVLAGSFILGFTFTLCENPLLQTSVFFLLSWSSFLSAEAIGLSGIVAVLFCGLSQARYTVHNLSSEGRTRTKQLYEVFNFLGEIFLFGYMGYVLLTFPHHVFKVLFIFGAFVSFSAKRPSIFTLCQLVWITIIQVRAQTYLLSGLRGAVAFNLAARDTSTEARRTILTTTLLLVSFTIWVLGTAADPVLRCLDIRSVLMLRRVTISVSQSQSATVNTLLSPLTHSSLALLSQQTDNCRGN</sequence>
<evidence type="ECO:0000256" key="6">
    <source>
        <dbReference type="ARBA" id="ARBA00022692"/>
    </source>
</evidence>
<evidence type="ECO:0000313" key="16">
    <source>
        <dbReference type="Proteomes" id="UP000261620"/>
    </source>
</evidence>
<protein>
    <recommendedName>
        <fullName evidence="14">Cation/H+ exchanger transmembrane domain-containing protein</fullName>
    </recommendedName>
</protein>
<keyword evidence="4" id="KW-0813">Transport</keyword>
<keyword evidence="5" id="KW-1003">Cell membrane</keyword>
<dbReference type="PRINTS" id="PR01084">
    <property type="entry name" value="NAHEXCHNGR"/>
</dbReference>
<keyword evidence="10" id="KW-0406">Ion transport</keyword>
<name>A0A3Q3W0M1_MOLML</name>
<dbReference type="Gene3D" id="6.10.140.1330">
    <property type="match status" value="1"/>
</dbReference>
<feature type="transmembrane region" description="Helical" evidence="13">
    <location>
        <begin position="347"/>
        <end position="367"/>
    </location>
</feature>
<evidence type="ECO:0000256" key="10">
    <source>
        <dbReference type="ARBA" id="ARBA00023065"/>
    </source>
</evidence>
<feature type="domain" description="Cation/H+ exchanger transmembrane" evidence="14">
    <location>
        <begin position="120"/>
        <end position="463"/>
    </location>
</feature>
<dbReference type="InterPro" id="IPR002090">
    <property type="entry name" value="NHE-6/7/9"/>
</dbReference>
<accession>A0A3Q3W0M1</accession>
<feature type="transmembrane region" description="Helical" evidence="13">
    <location>
        <begin position="38"/>
        <end position="57"/>
    </location>
</feature>
<dbReference type="PANTHER" id="PTHR10110:SF61">
    <property type="entry name" value="SODIUM_HYDROGEN EXCHANGER 9"/>
    <property type="match status" value="1"/>
</dbReference>